<organism evidence="3 4">
    <name type="scientific">Cryomyces antarcticus</name>
    <dbReference type="NCBI Taxonomy" id="329879"/>
    <lineage>
        <taxon>Eukaryota</taxon>
        <taxon>Fungi</taxon>
        <taxon>Dikarya</taxon>
        <taxon>Ascomycota</taxon>
        <taxon>Pezizomycotina</taxon>
        <taxon>Dothideomycetes</taxon>
        <taxon>Dothideomycetes incertae sedis</taxon>
        <taxon>Cryomyces</taxon>
    </lineage>
</organism>
<dbReference type="SUPFAM" id="SSF51905">
    <property type="entry name" value="FAD/NAD(P)-binding domain"/>
    <property type="match status" value="1"/>
</dbReference>
<keyword evidence="2" id="KW-0503">Monooxygenase</keyword>
<dbReference type="PANTHER" id="PTHR43872:SF1">
    <property type="entry name" value="MONOOXYGENASE, PUTATIVE (AFU_ORTHOLOGUE AFUA_8G02570)-RELATED"/>
    <property type="match status" value="1"/>
</dbReference>
<dbReference type="PANTHER" id="PTHR43872">
    <property type="entry name" value="MONOOXYGENASE, PUTATIVE (AFU_ORTHOLOGUE AFUA_8G02570)-RELATED"/>
    <property type="match status" value="1"/>
</dbReference>
<dbReference type="InterPro" id="IPR036188">
    <property type="entry name" value="FAD/NAD-bd_sf"/>
</dbReference>
<protein>
    <recommendedName>
        <fullName evidence="5">FAD-dependent oxidoreductase</fullName>
    </recommendedName>
</protein>
<evidence type="ECO:0000313" key="3">
    <source>
        <dbReference type="EMBL" id="KAK5200791.1"/>
    </source>
</evidence>
<keyword evidence="2" id="KW-0560">Oxidoreductase</keyword>
<name>A0ABR0LMY1_9PEZI</name>
<dbReference type="Gene3D" id="3.50.50.60">
    <property type="entry name" value="FAD/NAD(P)-binding domain"/>
    <property type="match status" value="1"/>
</dbReference>
<dbReference type="EMBL" id="JAVRRA010017129">
    <property type="protein sequence ID" value="KAK5200791.1"/>
    <property type="molecule type" value="Genomic_DNA"/>
</dbReference>
<evidence type="ECO:0000256" key="1">
    <source>
        <dbReference type="ARBA" id="ARBA00001974"/>
    </source>
</evidence>
<comment type="cofactor">
    <cofactor evidence="1">
        <name>FAD</name>
        <dbReference type="ChEBI" id="CHEBI:57692"/>
    </cofactor>
</comment>
<evidence type="ECO:0000256" key="2">
    <source>
        <dbReference type="ARBA" id="ARBA00023033"/>
    </source>
</evidence>
<evidence type="ECO:0008006" key="5">
    <source>
        <dbReference type="Google" id="ProtNLM"/>
    </source>
</evidence>
<sequence>MAHEKDSTSRLYDAAMVVAGISEINAACRMKEQSPDRTFIVLEAHNAIGGTRNLFRYPGIRSDSDLYTFGFPFSPWTEDRAVADGPSIKRYATKTAATFGVD</sequence>
<reference evidence="3 4" key="1">
    <citation type="submission" date="2023-08" db="EMBL/GenBank/DDBJ databases">
        <title>Black Yeasts Isolated from many extreme environments.</title>
        <authorList>
            <person name="Coleine C."/>
            <person name="Stajich J.E."/>
            <person name="Selbmann L."/>
        </authorList>
    </citation>
    <scope>NUCLEOTIDE SEQUENCE [LARGE SCALE GENOMIC DNA]</scope>
    <source>
        <strain evidence="3 4">CCFEE 536</strain>
    </source>
</reference>
<accession>A0ABR0LMY1</accession>
<proteinExistence type="predicted"/>
<keyword evidence="4" id="KW-1185">Reference proteome</keyword>
<comment type="caution">
    <text evidence="3">The sequence shown here is derived from an EMBL/GenBank/DDBJ whole genome shotgun (WGS) entry which is preliminary data.</text>
</comment>
<dbReference type="Proteomes" id="UP001357485">
    <property type="component" value="Unassembled WGS sequence"/>
</dbReference>
<dbReference type="InterPro" id="IPR051820">
    <property type="entry name" value="FAD-binding_MO"/>
</dbReference>
<evidence type="ECO:0000313" key="4">
    <source>
        <dbReference type="Proteomes" id="UP001357485"/>
    </source>
</evidence>
<gene>
    <name evidence="3" type="ORF">LTR16_004897</name>
</gene>